<dbReference type="EMBL" id="CAJVPZ010037383">
    <property type="protein sequence ID" value="CAG8753380.1"/>
    <property type="molecule type" value="Genomic_DNA"/>
</dbReference>
<dbReference type="AlphaFoldDB" id="A0A9N9NSF0"/>
<name>A0A9N9NSF0_9GLOM</name>
<keyword evidence="2" id="KW-1185">Reference proteome</keyword>
<reference evidence="1" key="1">
    <citation type="submission" date="2021-06" db="EMBL/GenBank/DDBJ databases">
        <authorList>
            <person name="Kallberg Y."/>
            <person name="Tangrot J."/>
            <person name="Rosling A."/>
        </authorList>
    </citation>
    <scope>NUCLEOTIDE SEQUENCE</scope>
    <source>
        <strain evidence="1">IN212</strain>
    </source>
</reference>
<protein>
    <submittedName>
        <fullName evidence="1">1024_t:CDS:1</fullName>
    </submittedName>
</protein>
<proteinExistence type="predicted"/>
<gene>
    <name evidence="1" type="ORF">RFULGI_LOCUS13763</name>
</gene>
<accession>A0A9N9NSF0</accession>
<feature type="non-terminal residue" evidence="1">
    <location>
        <position position="1"/>
    </location>
</feature>
<organism evidence="1 2">
    <name type="scientific">Racocetra fulgida</name>
    <dbReference type="NCBI Taxonomy" id="60492"/>
    <lineage>
        <taxon>Eukaryota</taxon>
        <taxon>Fungi</taxon>
        <taxon>Fungi incertae sedis</taxon>
        <taxon>Mucoromycota</taxon>
        <taxon>Glomeromycotina</taxon>
        <taxon>Glomeromycetes</taxon>
        <taxon>Diversisporales</taxon>
        <taxon>Gigasporaceae</taxon>
        <taxon>Racocetra</taxon>
    </lineage>
</organism>
<evidence type="ECO:0000313" key="2">
    <source>
        <dbReference type="Proteomes" id="UP000789396"/>
    </source>
</evidence>
<comment type="caution">
    <text evidence="1">The sequence shown here is derived from an EMBL/GenBank/DDBJ whole genome shotgun (WGS) entry which is preliminary data.</text>
</comment>
<sequence>FIESIPTSPERLQLTNRIQYDPSVSSQYLIQIEILSTKDPYQDPVSQIVEDITGLIKDRDAILYMNNYTKYLDSSYGLIIN</sequence>
<evidence type="ECO:0000313" key="1">
    <source>
        <dbReference type="EMBL" id="CAG8753380.1"/>
    </source>
</evidence>
<dbReference type="OrthoDB" id="2446629at2759"/>
<dbReference type="Proteomes" id="UP000789396">
    <property type="component" value="Unassembled WGS sequence"/>
</dbReference>
<feature type="non-terminal residue" evidence="1">
    <location>
        <position position="81"/>
    </location>
</feature>